<reference evidence="1 2" key="1">
    <citation type="journal article" date="2019" name="Genome Biol. Evol.">
        <title>Insights into the evolution of the New World diploid cottons (Gossypium, subgenus Houzingenia) based on genome sequencing.</title>
        <authorList>
            <person name="Grover C.E."/>
            <person name="Arick M.A. 2nd"/>
            <person name="Thrash A."/>
            <person name="Conover J.L."/>
            <person name="Sanders W.S."/>
            <person name="Peterson D.G."/>
            <person name="Frelichowski J.E."/>
            <person name="Scheffler J.A."/>
            <person name="Scheffler B.E."/>
            <person name="Wendel J.F."/>
        </authorList>
    </citation>
    <scope>NUCLEOTIDE SEQUENCE [LARGE SCALE GENOMIC DNA]</scope>
    <source>
        <strain evidence="1">1</strain>
        <tissue evidence="1">Leaf</tissue>
    </source>
</reference>
<protein>
    <submittedName>
        <fullName evidence="1">Uncharacterized protein</fullName>
    </submittedName>
</protein>
<name>A0A7J9M7H9_GOSSC</name>
<evidence type="ECO:0000313" key="1">
    <source>
        <dbReference type="EMBL" id="MBA0866941.1"/>
    </source>
</evidence>
<keyword evidence="2" id="KW-1185">Reference proteome</keyword>
<gene>
    <name evidence="1" type="ORF">Goshw_025890</name>
</gene>
<accession>A0A7J9M7H9</accession>
<evidence type="ECO:0000313" key="2">
    <source>
        <dbReference type="Proteomes" id="UP000593576"/>
    </source>
</evidence>
<proteinExistence type="predicted"/>
<sequence>MLKLIGLFAEAEDNGDELDVNI</sequence>
<dbReference type="Proteomes" id="UP000593576">
    <property type="component" value="Unassembled WGS sequence"/>
</dbReference>
<comment type="caution">
    <text evidence="1">The sequence shown here is derived from an EMBL/GenBank/DDBJ whole genome shotgun (WGS) entry which is preliminary data.</text>
</comment>
<dbReference type="AlphaFoldDB" id="A0A7J9M7H9"/>
<dbReference type="EMBL" id="JABFAF010000009">
    <property type="protein sequence ID" value="MBA0866941.1"/>
    <property type="molecule type" value="Genomic_DNA"/>
</dbReference>
<organism evidence="1 2">
    <name type="scientific">Gossypium schwendimanii</name>
    <name type="common">Cotton</name>
    <dbReference type="NCBI Taxonomy" id="34291"/>
    <lineage>
        <taxon>Eukaryota</taxon>
        <taxon>Viridiplantae</taxon>
        <taxon>Streptophyta</taxon>
        <taxon>Embryophyta</taxon>
        <taxon>Tracheophyta</taxon>
        <taxon>Spermatophyta</taxon>
        <taxon>Magnoliopsida</taxon>
        <taxon>eudicotyledons</taxon>
        <taxon>Gunneridae</taxon>
        <taxon>Pentapetalae</taxon>
        <taxon>rosids</taxon>
        <taxon>malvids</taxon>
        <taxon>Malvales</taxon>
        <taxon>Malvaceae</taxon>
        <taxon>Malvoideae</taxon>
        <taxon>Gossypium</taxon>
    </lineage>
</organism>